<keyword evidence="1" id="KW-0732">Signal</keyword>
<dbReference type="Proteomes" id="UP000218824">
    <property type="component" value="Chromosome"/>
</dbReference>
<protein>
    <submittedName>
        <fullName evidence="2">Uncharacterized protein</fullName>
    </submittedName>
</protein>
<evidence type="ECO:0000256" key="1">
    <source>
        <dbReference type="SAM" id="SignalP"/>
    </source>
</evidence>
<gene>
    <name evidence="2" type="ORF">LEN_1177</name>
</gene>
<dbReference type="KEGG" id="lem:LEN_1177"/>
<organism evidence="2 3">
    <name type="scientific">Lysobacter enzymogenes</name>
    <dbReference type="NCBI Taxonomy" id="69"/>
    <lineage>
        <taxon>Bacteria</taxon>
        <taxon>Pseudomonadati</taxon>
        <taxon>Pseudomonadota</taxon>
        <taxon>Gammaproteobacteria</taxon>
        <taxon>Lysobacterales</taxon>
        <taxon>Lysobacteraceae</taxon>
        <taxon>Lysobacter</taxon>
    </lineage>
</organism>
<feature type="signal peptide" evidence="1">
    <location>
        <begin position="1"/>
        <end position="31"/>
    </location>
</feature>
<evidence type="ECO:0000313" key="3">
    <source>
        <dbReference type="Proteomes" id="UP000218824"/>
    </source>
</evidence>
<evidence type="ECO:0000313" key="2">
    <source>
        <dbReference type="EMBL" id="BAV96664.1"/>
    </source>
</evidence>
<name>A0AAU9AGA6_LYSEN</name>
<dbReference type="RefSeq" id="WP_172437154.1">
    <property type="nucleotide sequence ID" value="NZ_AP014940.1"/>
</dbReference>
<dbReference type="EMBL" id="AP014940">
    <property type="protein sequence ID" value="BAV96664.1"/>
    <property type="molecule type" value="Genomic_DNA"/>
</dbReference>
<dbReference type="AlphaFoldDB" id="A0AAU9AGA6"/>
<accession>A0AAU9AGA6</accession>
<proteinExistence type="predicted"/>
<dbReference type="GeneID" id="83066762"/>
<reference evidence="2 3" key="1">
    <citation type="journal article" date="2017" name="DNA Res.">
        <title>Complete genome sequence and expression profile of the commercial lytic enzyme producer Lysobacter enzymogenes M497-1.</title>
        <authorList>
            <person name="Takami H."/>
            <person name="Toyoda A."/>
            <person name="Uchiyama I."/>
            <person name="Itoh T."/>
            <person name="Takaki Y."/>
            <person name="Arai W."/>
            <person name="Nishi S."/>
            <person name="Kawai M."/>
            <person name="Shinya K."/>
            <person name="Ikeda H."/>
        </authorList>
    </citation>
    <scope>NUCLEOTIDE SEQUENCE [LARGE SCALE GENOMIC DNA]</scope>
    <source>
        <strain evidence="2 3">M497-1</strain>
    </source>
</reference>
<feature type="chain" id="PRO_5043728627" evidence="1">
    <location>
        <begin position="32"/>
        <end position="54"/>
    </location>
</feature>
<sequence length="54" mass="5992">MPWFLLHSWSRCRRGALCALALQAAFVSAVASSSDRELLRAELARAELAHAQPR</sequence>